<dbReference type="GeneID" id="54364556"/>
<accession>A0A6J3M165</accession>
<keyword evidence="1" id="KW-1185">Reference proteome</keyword>
<dbReference type="Proteomes" id="UP000504637">
    <property type="component" value="Unplaced"/>
</dbReference>
<reference evidence="2" key="1">
    <citation type="submission" date="2020-01" db="EMBL/GenBank/DDBJ databases">
        <authorList>
            <consortium name="DOE Joint Genome Institute"/>
            <person name="Haridas S."/>
            <person name="Albert R."/>
            <person name="Binder M."/>
            <person name="Bloem J."/>
            <person name="Labutti K."/>
            <person name="Salamov A."/>
            <person name="Andreopoulos B."/>
            <person name="Baker S.E."/>
            <person name="Barry K."/>
            <person name="Bills G."/>
            <person name="Bluhm B.H."/>
            <person name="Cannon C."/>
            <person name="Castanera R."/>
            <person name="Culley D.E."/>
            <person name="Daum C."/>
            <person name="Ezra D."/>
            <person name="Gonzalez J.B."/>
            <person name="Henrissat B."/>
            <person name="Kuo A."/>
            <person name="Liang C."/>
            <person name="Lipzen A."/>
            <person name="Lutzoni F."/>
            <person name="Magnuson J."/>
            <person name="Mondo S."/>
            <person name="Nolan M."/>
            <person name="Ohm R."/>
            <person name="Pangilinan J."/>
            <person name="Park H.-J."/>
            <person name="Ramirez L."/>
            <person name="Alfaro M."/>
            <person name="Sun H."/>
            <person name="Tritt A."/>
            <person name="Yoshinaga Y."/>
            <person name="Zwiers L.-H."/>
            <person name="Turgeon B.G."/>
            <person name="Goodwin S.B."/>
            <person name="Spatafora J.W."/>
            <person name="Crous P.W."/>
            <person name="Grigoriev I.V."/>
        </authorList>
    </citation>
    <scope>NUCLEOTIDE SEQUENCE</scope>
    <source>
        <strain evidence="2">CBS 342.82</strain>
    </source>
</reference>
<organism evidence="2">
    <name type="scientific">Dissoconium aciculare CBS 342.82</name>
    <dbReference type="NCBI Taxonomy" id="1314786"/>
    <lineage>
        <taxon>Eukaryota</taxon>
        <taxon>Fungi</taxon>
        <taxon>Dikarya</taxon>
        <taxon>Ascomycota</taxon>
        <taxon>Pezizomycotina</taxon>
        <taxon>Dothideomycetes</taxon>
        <taxon>Dothideomycetidae</taxon>
        <taxon>Mycosphaerellales</taxon>
        <taxon>Dissoconiaceae</taxon>
        <taxon>Dissoconium</taxon>
    </lineage>
</organism>
<dbReference type="RefSeq" id="XP_033457698.1">
    <property type="nucleotide sequence ID" value="XM_033606756.1"/>
</dbReference>
<sequence length="167" mass="19354">MRTCANSSYCDGEGMREDFPSPFYYYRLPEEFWITRRSCLPVMLLRTTTKNMNHGHQSRAEAIPRSCAVFLCPAEGIPESWRNCSMITTNNERRKHRKDCPVVIQAPGSVSTDKTNVLFSRARSIVQHARDVRVLGQRLGRRRRPVIEGFRERMNSSNPGLSRSYRQ</sequence>
<dbReference type="AlphaFoldDB" id="A0A6J3M165"/>
<evidence type="ECO:0000313" key="1">
    <source>
        <dbReference type="Proteomes" id="UP000504637"/>
    </source>
</evidence>
<reference evidence="2" key="2">
    <citation type="submission" date="2020-04" db="EMBL/GenBank/DDBJ databases">
        <authorList>
            <consortium name="NCBI Genome Project"/>
        </authorList>
    </citation>
    <scope>NUCLEOTIDE SEQUENCE</scope>
    <source>
        <strain evidence="2">CBS 342.82</strain>
    </source>
</reference>
<protein>
    <submittedName>
        <fullName evidence="2">Uncharacterized protein</fullName>
    </submittedName>
</protein>
<evidence type="ECO:0000313" key="2">
    <source>
        <dbReference type="RefSeq" id="XP_033457698.1"/>
    </source>
</evidence>
<name>A0A6J3M165_9PEZI</name>
<gene>
    <name evidence="2" type="ORF">K489DRAFT_39293</name>
</gene>
<proteinExistence type="predicted"/>
<reference evidence="2" key="3">
    <citation type="submission" date="2025-08" db="UniProtKB">
        <authorList>
            <consortium name="RefSeq"/>
        </authorList>
    </citation>
    <scope>IDENTIFICATION</scope>
    <source>
        <strain evidence="2">CBS 342.82</strain>
    </source>
</reference>